<reference evidence="1 2" key="1">
    <citation type="journal article" date="2021" name="Environ. Microbiol.">
        <title>Gene family expansions and transcriptome signatures uncover fungal adaptations to wood decay.</title>
        <authorList>
            <person name="Hage H."/>
            <person name="Miyauchi S."/>
            <person name="Viragh M."/>
            <person name="Drula E."/>
            <person name="Min B."/>
            <person name="Chaduli D."/>
            <person name="Navarro D."/>
            <person name="Favel A."/>
            <person name="Norest M."/>
            <person name="Lesage-Meessen L."/>
            <person name="Balint B."/>
            <person name="Merenyi Z."/>
            <person name="de Eugenio L."/>
            <person name="Morin E."/>
            <person name="Martinez A.T."/>
            <person name="Baldrian P."/>
            <person name="Stursova M."/>
            <person name="Martinez M.J."/>
            <person name="Novotny C."/>
            <person name="Magnuson J.K."/>
            <person name="Spatafora J.W."/>
            <person name="Maurice S."/>
            <person name="Pangilinan J."/>
            <person name="Andreopoulos W."/>
            <person name="LaButti K."/>
            <person name="Hundley H."/>
            <person name="Na H."/>
            <person name="Kuo A."/>
            <person name="Barry K."/>
            <person name="Lipzen A."/>
            <person name="Henrissat B."/>
            <person name="Riley R."/>
            <person name="Ahrendt S."/>
            <person name="Nagy L.G."/>
            <person name="Grigoriev I.V."/>
            <person name="Martin F."/>
            <person name="Rosso M.N."/>
        </authorList>
    </citation>
    <scope>NUCLEOTIDE SEQUENCE [LARGE SCALE GENOMIC DNA]</scope>
    <source>
        <strain evidence="1 2">CIRM-BRFM 1785</strain>
    </source>
</reference>
<feature type="non-terminal residue" evidence="1">
    <location>
        <position position="1"/>
    </location>
</feature>
<dbReference type="RefSeq" id="XP_047780684.1">
    <property type="nucleotide sequence ID" value="XM_047919717.1"/>
</dbReference>
<evidence type="ECO:0008006" key="3">
    <source>
        <dbReference type="Google" id="ProtNLM"/>
    </source>
</evidence>
<name>A0ABQ8KLD5_9APHY</name>
<comment type="caution">
    <text evidence="1">The sequence shown here is derived from an EMBL/GenBank/DDBJ whole genome shotgun (WGS) entry which is preliminary data.</text>
</comment>
<gene>
    <name evidence="1" type="ORF">C8Q71DRAFT_676761</name>
</gene>
<keyword evidence="2" id="KW-1185">Reference proteome</keyword>
<organism evidence="1 2">
    <name type="scientific">Rhodofomes roseus</name>
    <dbReference type="NCBI Taxonomy" id="34475"/>
    <lineage>
        <taxon>Eukaryota</taxon>
        <taxon>Fungi</taxon>
        <taxon>Dikarya</taxon>
        <taxon>Basidiomycota</taxon>
        <taxon>Agaricomycotina</taxon>
        <taxon>Agaricomycetes</taxon>
        <taxon>Polyporales</taxon>
        <taxon>Rhodofomes</taxon>
    </lineage>
</organism>
<sequence>IQHFKARHEKHLATSRASNLDSQQASVLNPHAVNHFFDWTEAEYQDHQIQQMDIWAADEFGITKLVEATEQVVYCRGKKHPPVQQSGEENIPVMATVCADGECLPSWTIYKGEQ</sequence>
<dbReference type="Proteomes" id="UP000814176">
    <property type="component" value="Unassembled WGS sequence"/>
</dbReference>
<evidence type="ECO:0000313" key="2">
    <source>
        <dbReference type="Proteomes" id="UP000814176"/>
    </source>
</evidence>
<evidence type="ECO:0000313" key="1">
    <source>
        <dbReference type="EMBL" id="KAH9838769.1"/>
    </source>
</evidence>
<proteinExistence type="predicted"/>
<dbReference type="EMBL" id="JADCUA010000007">
    <property type="protein sequence ID" value="KAH9838769.1"/>
    <property type="molecule type" value="Genomic_DNA"/>
</dbReference>
<accession>A0ABQ8KLD5</accession>
<feature type="non-terminal residue" evidence="1">
    <location>
        <position position="114"/>
    </location>
</feature>
<protein>
    <recommendedName>
        <fullName evidence="3">DDE-1 domain-containing protein</fullName>
    </recommendedName>
</protein>
<dbReference type="GeneID" id="72000449"/>